<dbReference type="GO" id="GO:0043291">
    <property type="term" value="C:RAVE complex"/>
    <property type="evidence" value="ECO:0007669"/>
    <property type="project" value="TreeGrafter"/>
</dbReference>
<dbReference type="Pfam" id="PF10259">
    <property type="entry name" value="Rogdi_lz"/>
    <property type="match status" value="1"/>
</dbReference>
<name>Q17NC8_AEDAE</name>
<dbReference type="PhylomeDB" id="Q17NC8"/>
<feature type="compositionally biased region" description="Low complexity" evidence="2">
    <location>
        <begin position="130"/>
        <end position="143"/>
    </location>
</feature>
<comment type="similarity">
    <text evidence="1">Belongs to the rogdi family.</text>
</comment>
<dbReference type="AlphaFoldDB" id="Q17NC8"/>
<evidence type="ECO:0000313" key="4">
    <source>
        <dbReference type="Proteomes" id="UP000682892"/>
    </source>
</evidence>
<dbReference type="EMBL" id="CH477200">
    <property type="protein sequence ID" value="EAT48207.1"/>
    <property type="molecule type" value="Genomic_DNA"/>
</dbReference>
<dbReference type="STRING" id="7159.Q17NC8"/>
<dbReference type="PANTHER" id="PTHR13618">
    <property type="entry name" value="LEUCINE ZIPPER CONTAINING TRANSCRIPTION FACTOR LZF1"/>
    <property type="match status" value="1"/>
</dbReference>
<dbReference type="VEuPathDB" id="VectorBase:AAEL019582"/>
<dbReference type="InterPro" id="IPR028241">
    <property type="entry name" value="RAVE2/Rogdi"/>
</dbReference>
<reference evidence="3" key="3">
    <citation type="submission" date="2012-09" db="EMBL/GenBank/DDBJ databases">
        <authorList>
            <consortium name="VectorBase"/>
        </authorList>
    </citation>
    <scope>NUCLEOTIDE SEQUENCE</scope>
    <source>
        <strain evidence="3">Liverpool</strain>
    </source>
</reference>
<dbReference type="PANTHER" id="PTHR13618:SF1">
    <property type="entry name" value="PROTEIN ROGDI HOMOLOG"/>
    <property type="match status" value="1"/>
</dbReference>
<proteinExistence type="inferred from homology"/>
<organism evidence="3 4">
    <name type="scientific">Aedes aegypti</name>
    <name type="common">Yellowfever mosquito</name>
    <name type="synonym">Culex aegypti</name>
    <dbReference type="NCBI Taxonomy" id="7159"/>
    <lineage>
        <taxon>Eukaryota</taxon>
        <taxon>Metazoa</taxon>
        <taxon>Ecdysozoa</taxon>
        <taxon>Arthropoda</taxon>
        <taxon>Hexapoda</taxon>
        <taxon>Insecta</taxon>
        <taxon>Pterygota</taxon>
        <taxon>Neoptera</taxon>
        <taxon>Endopterygota</taxon>
        <taxon>Diptera</taxon>
        <taxon>Nematocera</taxon>
        <taxon>Culicoidea</taxon>
        <taxon>Culicidae</taxon>
        <taxon>Culicinae</taxon>
        <taxon>Aedini</taxon>
        <taxon>Aedes</taxon>
        <taxon>Stegomyia</taxon>
    </lineage>
</organism>
<evidence type="ECO:0000313" key="3">
    <source>
        <dbReference type="EMBL" id="EAT48207.1"/>
    </source>
</evidence>
<dbReference type="Proteomes" id="UP000682892">
    <property type="component" value="Unassembled WGS sequence"/>
</dbReference>
<dbReference type="HOGENOM" id="CLU_062094_0_0_1"/>
<evidence type="ECO:0000256" key="2">
    <source>
        <dbReference type="SAM" id="MobiDB-lite"/>
    </source>
</evidence>
<evidence type="ECO:0000256" key="1">
    <source>
        <dbReference type="ARBA" id="ARBA00005535"/>
    </source>
</evidence>
<reference evidence="3" key="1">
    <citation type="submission" date="2005-10" db="EMBL/GenBank/DDBJ databases">
        <authorList>
            <person name="Loftus B.J."/>
            <person name="Nene V.M."/>
            <person name="Hannick L.I."/>
            <person name="Bidwell S."/>
            <person name="Haas B."/>
            <person name="Amedeo P."/>
            <person name="Orvis J."/>
            <person name="Wortman J.R."/>
            <person name="White O.R."/>
            <person name="Salzberg S."/>
            <person name="Shumway M."/>
            <person name="Koo H."/>
            <person name="Zhao Y."/>
            <person name="Holmes M."/>
            <person name="Miller J."/>
            <person name="Schatz M."/>
            <person name="Pop M."/>
            <person name="Pai G."/>
            <person name="Utterback T."/>
            <person name="Rogers Y.-H."/>
            <person name="Kravitz S."/>
            <person name="Fraser C.M."/>
        </authorList>
    </citation>
    <scope>NUCLEOTIDE SEQUENCE</scope>
    <source>
        <strain evidence="3">Liverpool</strain>
    </source>
</reference>
<sequence>MDEYKIFSVYLLQGERLPTSSDSSLSVVPFGGRAAKRIRKETSKHSRFFACSFLHSGPNWFSKPQSRKKSKGPPPKGTTLVSFAEDEAPSSGSTAGPVPPQKSPRKHHRHPGKSPSQVSWASGSEGGSAGASFAGAEAGGHFSRQSSIRQSATSQRSGFSTSGPSRRPPPVRRPKKAMADSEKEEAVNLQVEFEWVLHEEVHSVLKQLHVILVECAHRFPVPLYGNEGKKQDKFVLTAAPEQLKCVVTLTGDSITHADINFKVQRQQQQTQRTTITQDYPWKIQQVQDAANHLQQAINHIDNVDSSYNFKTSDEVLHILGNILGALQRGRTSLVVPRKKPIDELMKSRNMKALSPNLPEDLAISFYIQSHKLIFVAYQLTNFQGTMKFDSCQAECSVPWLNEVLVLFTVALQLCQQLKDKVIAHRNRLLNIRGVTTF</sequence>
<dbReference type="eggNOG" id="KOG3992">
    <property type="taxonomic scope" value="Eukaryota"/>
</dbReference>
<feature type="region of interest" description="Disordered" evidence="2">
    <location>
        <begin position="61"/>
        <end position="183"/>
    </location>
</feature>
<accession>Q17NC8</accession>
<gene>
    <name evidence="3" type="ORF">AaeL_AAEL000738</name>
</gene>
<dbReference type="PaxDb" id="7159-AAEL000738-PA"/>
<protein>
    <submittedName>
        <fullName evidence="3">AAEL000738-PA</fullName>
    </submittedName>
</protein>
<feature type="compositionally biased region" description="Basic residues" evidence="2">
    <location>
        <begin position="103"/>
        <end position="112"/>
    </location>
</feature>
<feature type="compositionally biased region" description="Polar residues" evidence="2">
    <location>
        <begin position="144"/>
        <end position="155"/>
    </location>
</feature>
<dbReference type="OMA" id="MSRTCDK"/>
<feature type="compositionally biased region" description="Low complexity" evidence="2">
    <location>
        <begin position="156"/>
        <end position="165"/>
    </location>
</feature>
<reference evidence="3" key="2">
    <citation type="journal article" date="2007" name="Science">
        <title>Genome sequence of Aedes aegypti, a major arbovirus vector.</title>
        <authorList>
            <person name="Nene V."/>
            <person name="Wortman J.R."/>
            <person name="Lawson D."/>
            <person name="Haas B."/>
            <person name="Kodira C."/>
            <person name="Tu Z.J."/>
            <person name="Loftus B."/>
            <person name="Xi Z."/>
            <person name="Megy K."/>
            <person name="Grabherr M."/>
            <person name="Ren Q."/>
            <person name="Zdobnov E.M."/>
            <person name="Lobo N.F."/>
            <person name="Campbell K.S."/>
            <person name="Brown S.E."/>
            <person name="Bonaldo M.F."/>
            <person name="Zhu J."/>
            <person name="Sinkins S.P."/>
            <person name="Hogenkamp D.G."/>
            <person name="Amedeo P."/>
            <person name="Arensburger P."/>
            <person name="Atkinson P.W."/>
            <person name="Bidwell S."/>
            <person name="Biedler J."/>
            <person name="Birney E."/>
            <person name="Bruggner R.V."/>
            <person name="Costas J."/>
            <person name="Coy M.R."/>
            <person name="Crabtree J."/>
            <person name="Crawford M."/>
            <person name="Debruyn B."/>
            <person name="Decaprio D."/>
            <person name="Eiglmeier K."/>
            <person name="Eisenstadt E."/>
            <person name="El-Dorry H."/>
            <person name="Gelbart W.M."/>
            <person name="Gomes S.L."/>
            <person name="Hammond M."/>
            <person name="Hannick L.I."/>
            <person name="Hogan J.R."/>
            <person name="Holmes M.H."/>
            <person name="Jaffe D."/>
            <person name="Johnston J.S."/>
            <person name="Kennedy R.C."/>
            <person name="Koo H."/>
            <person name="Kravitz S."/>
            <person name="Kriventseva E.V."/>
            <person name="Kulp D."/>
            <person name="Labutti K."/>
            <person name="Lee E."/>
            <person name="Li S."/>
            <person name="Lovin D.D."/>
            <person name="Mao C."/>
            <person name="Mauceli E."/>
            <person name="Menck C.F."/>
            <person name="Miller J.R."/>
            <person name="Montgomery P."/>
            <person name="Mori A."/>
            <person name="Nascimento A.L."/>
            <person name="Naveira H.F."/>
            <person name="Nusbaum C."/>
            <person name="O'leary S."/>
            <person name="Orvis J."/>
            <person name="Pertea M."/>
            <person name="Quesneville H."/>
            <person name="Reidenbach K.R."/>
            <person name="Rogers Y.H."/>
            <person name="Roth C.W."/>
            <person name="Schneider J.R."/>
            <person name="Schatz M."/>
            <person name="Shumway M."/>
            <person name="Stanke M."/>
            <person name="Stinson E.O."/>
            <person name="Tubio J.M."/>
            <person name="Vanzee J.P."/>
            <person name="Verjovski-Almeida S."/>
            <person name="Werner D."/>
            <person name="White O."/>
            <person name="Wyder S."/>
            <person name="Zeng Q."/>
            <person name="Zhao Q."/>
            <person name="Zhao Y."/>
            <person name="Hill C.A."/>
            <person name="Raikhel A.S."/>
            <person name="Soares M.B."/>
            <person name="Knudson D.L."/>
            <person name="Lee N.H."/>
            <person name="Galagan J."/>
            <person name="Salzberg S.L."/>
            <person name="Paulsen I.T."/>
            <person name="Dimopoulos G."/>
            <person name="Collins F.H."/>
            <person name="Birren B."/>
            <person name="Fraser-Liggett C.M."/>
            <person name="Severson D.W."/>
        </authorList>
    </citation>
    <scope>NUCLEOTIDE SEQUENCE [LARGE SCALE GENOMIC DNA]</scope>
    <source>
        <strain evidence="3">Liverpool</strain>
    </source>
</reference>